<evidence type="ECO:0000313" key="1">
    <source>
        <dbReference type="EMBL" id="RIV42798.1"/>
    </source>
</evidence>
<sequence length="270" mass="31554">MEKQAQQVFVKVNQRWQRATVTGEKDGKVSVVNNEGQSFKVPKKKKYYEPIESKDQKFAYKDLEEQLKGHYISYKKILPNVRTNLTEGQEHFHESTYISEGELKESAKMIQMVYDRNLGTRLDVQYRRNEKVTLDEAWAYNHTFSADEFERMVDKKEFVLFQGSTNDGEVFQKLAYYEPKVQDIRTKPALSTNTYFYGVKLTAKQADALNRGQELEMVIKSKVHGNKPYLVSWSPRRQTFITKKVDLEKAKKLEVNPGEKKKSRGRGMKV</sequence>
<evidence type="ECO:0000313" key="3">
    <source>
        <dbReference type="Proteomes" id="UP000266691"/>
    </source>
</evidence>
<name>A0A3A1NE07_9FLAO</name>
<accession>A0A3A1NE07</accession>
<comment type="caution">
    <text evidence="1">The sequence shown here is derived from an EMBL/GenBank/DDBJ whole genome shotgun (WGS) entry which is preliminary data.</text>
</comment>
<dbReference type="RefSeq" id="WP_119648309.1">
    <property type="nucleotide sequence ID" value="NZ_QXFI01000033.1"/>
</dbReference>
<protein>
    <recommendedName>
        <fullName evidence="5">DUF3945 domain-containing protein</fullName>
    </recommendedName>
</protein>
<dbReference type="OrthoDB" id="1173934at2"/>
<dbReference type="AlphaFoldDB" id="A0A3A1NE07"/>
<evidence type="ECO:0000313" key="2">
    <source>
        <dbReference type="EMBL" id="TXJ91992.1"/>
    </source>
</evidence>
<reference evidence="1 3" key="1">
    <citation type="submission" date="2018-08" db="EMBL/GenBank/DDBJ databases">
        <title>Proposal of Muricauda 72 sp.nov. and Muricauda NH166 sp.nov., isolated from seawater.</title>
        <authorList>
            <person name="Cheng H."/>
            <person name="Wu Y.-H."/>
            <person name="Guo L.-L."/>
            <person name="Xu X.-W."/>
        </authorList>
    </citation>
    <scope>NUCLEOTIDE SEQUENCE [LARGE SCALE GENOMIC DNA]</scope>
    <source>
        <strain evidence="1 3">72</strain>
    </source>
</reference>
<evidence type="ECO:0008006" key="5">
    <source>
        <dbReference type="Google" id="ProtNLM"/>
    </source>
</evidence>
<gene>
    <name evidence="1" type="ORF">D2V05_14350</name>
    <name evidence="2" type="ORF">FQ017_14220</name>
</gene>
<reference evidence="2 4" key="2">
    <citation type="submission" date="2019-07" db="EMBL/GenBank/DDBJ databases">
        <title>Draft genome of two Muricauda strains isolated from deep sea.</title>
        <authorList>
            <person name="Sun C."/>
        </authorList>
    </citation>
    <scope>NUCLEOTIDE SEQUENCE [LARGE SCALE GENOMIC DNA]</scope>
    <source>
        <strain evidence="2 4">72</strain>
    </source>
</reference>
<proteinExistence type="predicted"/>
<dbReference type="Proteomes" id="UP000321621">
    <property type="component" value="Unassembled WGS sequence"/>
</dbReference>
<keyword evidence="4" id="KW-1185">Reference proteome</keyword>
<dbReference type="EMBL" id="VNWK01000033">
    <property type="protein sequence ID" value="TXJ91992.1"/>
    <property type="molecule type" value="Genomic_DNA"/>
</dbReference>
<dbReference type="EMBL" id="QXFI01000033">
    <property type="protein sequence ID" value="RIV42798.1"/>
    <property type="molecule type" value="Genomic_DNA"/>
</dbReference>
<evidence type="ECO:0000313" key="4">
    <source>
        <dbReference type="Proteomes" id="UP000321621"/>
    </source>
</evidence>
<dbReference type="Proteomes" id="UP000266691">
    <property type="component" value="Unassembled WGS sequence"/>
</dbReference>
<organism evidence="1 3">
    <name type="scientific">Flagellimonas pelagia</name>
    <dbReference type="NCBI Taxonomy" id="2306998"/>
    <lineage>
        <taxon>Bacteria</taxon>
        <taxon>Pseudomonadati</taxon>
        <taxon>Bacteroidota</taxon>
        <taxon>Flavobacteriia</taxon>
        <taxon>Flavobacteriales</taxon>
        <taxon>Flavobacteriaceae</taxon>
        <taxon>Flagellimonas</taxon>
    </lineage>
</organism>